<dbReference type="InterPro" id="IPR022637">
    <property type="entry name" value="DNA_polIII_beta_cen"/>
</dbReference>
<evidence type="ECO:0000256" key="6">
    <source>
        <dbReference type="ARBA" id="ARBA00022705"/>
    </source>
</evidence>
<feature type="domain" description="DNA polymerase III beta sliding clamp C-terminal" evidence="12">
    <location>
        <begin position="249"/>
        <end position="373"/>
    </location>
</feature>
<evidence type="ECO:0000256" key="2">
    <source>
        <dbReference type="ARBA" id="ARBA00010752"/>
    </source>
</evidence>
<protein>
    <recommendedName>
        <fullName evidence="9">Beta sliding clamp</fullName>
    </recommendedName>
</protein>
<dbReference type="GO" id="GO:0003887">
    <property type="term" value="F:DNA-directed DNA polymerase activity"/>
    <property type="evidence" value="ECO:0007669"/>
    <property type="project" value="UniProtKB-EC"/>
</dbReference>
<evidence type="ECO:0000313" key="13">
    <source>
        <dbReference type="EMBL" id="MCX4231741.1"/>
    </source>
</evidence>
<evidence type="ECO:0000256" key="9">
    <source>
        <dbReference type="PIRNR" id="PIRNR000804"/>
    </source>
</evidence>
<dbReference type="Gene3D" id="3.10.150.10">
    <property type="entry name" value="DNA Polymerase III, subunit A, domain 2"/>
    <property type="match status" value="3"/>
</dbReference>
<dbReference type="Proteomes" id="UP001165590">
    <property type="component" value="Unassembled WGS sequence"/>
</dbReference>
<keyword evidence="4 9" id="KW-0808">Transferase</keyword>
<proteinExistence type="inferred from homology"/>
<dbReference type="InterPro" id="IPR022634">
    <property type="entry name" value="DNA_polIII_beta_N"/>
</dbReference>
<dbReference type="Pfam" id="PF02768">
    <property type="entry name" value="DNA_pol3_beta_3"/>
    <property type="match status" value="1"/>
</dbReference>
<evidence type="ECO:0000256" key="7">
    <source>
        <dbReference type="ARBA" id="ARBA00022932"/>
    </source>
</evidence>
<gene>
    <name evidence="13" type="primary">dnaN</name>
    <name evidence="13" type="ORF">K3769_02935</name>
</gene>
<comment type="function">
    <text evidence="9">Confers DNA tethering and processivity to DNA polymerases and other proteins. Acts as a clamp, forming a ring around DNA (a reaction catalyzed by the clamp-loading complex) which diffuses in an ATP-independent manner freely and bidirectionally along dsDNA. Initially characterized for its ability to contact the catalytic subunit of DNA polymerase III (Pol III), a complex, multichain enzyme responsible for most of the replicative synthesis in bacteria; Pol III exhibits 3'-5' exonuclease proofreading activity. The beta chain is required for initiation of replication as well as for processivity of DNA replication.</text>
</comment>
<dbReference type="PANTHER" id="PTHR30478">
    <property type="entry name" value="DNA POLYMERASE III SUBUNIT BETA"/>
    <property type="match status" value="1"/>
</dbReference>
<feature type="domain" description="DNA polymerase III beta sliding clamp N-terminal" evidence="10">
    <location>
        <begin position="1"/>
        <end position="117"/>
    </location>
</feature>
<keyword evidence="14" id="KW-1185">Reference proteome</keyword>
<evidence type="ECO:0000313" key="14">
    <source>
        <dbReference type="Proteomes" id="UP001165590"/>
    </source>
</evidence>
<keyword evidence="7 9" id="KW-0239">DNA-directed DNA polymerase</keyword>
<accession>A0ABT3UW26</accession>
<feature type="domain" description="DNA polymerase III beta sliding clamp central" evidence="11">
    <location>
        <begin position="126"/>
        <end position="245"/>
    </location>
</feature>
<evidence type="ECO:0000256" key="4">
    <source>
        <dbReference type="ARBA" id="ARBA00022679"/>
    </source>
</evidence>
<evidence type="ECO:0000259" key="11">
    <source>
        <dbReference type="Pfam" id="PF02767"/>
    </source>
</evidence>
<keyword evidence="5 9" id="KW-0548">Nucleotidyltransferase</keyword>
<evidence type="ECO:0000256" key="5">
    <source>
        <dbReference type="ARBA" id="ARBA00022695"/>
    </source>
</evidence>
<evidence type="ECO:0000259" key="12">
    <source>
        <dbReference type="Pfam" id="PF02768"/>
    </source>
</evidence>
<evidence type="ECO:0000256" key="1">
    <source>
        <dbReference type="ARBA" id="ARBA00004496"/>
    </source>
</evidence>
<comment type="subunit">
    <text evidence="9">Forms a ring-shaped head-to-tail homodimer around DNA.</text>
</comment>
<keyword evidence="3 9" id="KW-0963">Cytoplasm</keyword>
<evidence type="ECO:0000259" key="10">
    <source>
        <dbReference type="Pfam" id="PF00712"/>
    </source>
</evidence>
<dbReference type="Pfam" id="PF00712">
    <property type="entry name" value="DNA_pol3_beta"/>
    <property type="match status" value="1"/>
</dbReference>
<evidence type="ECO:0000256" key="8">
    <source>
        <dbReference type="ARBA" id="ARBA00023125"/>
    </source>
</evidence>
<name>A0ABT3UW26_9ACTN</name>
<dbReference type="InterPro" id="IPR046938">
    <property type="entry name" value="DNA_clamp_sf"/>
</dbReference>
<sequence length="376" mass="39383">MQFTVDQIDLAAAVSYAAHSLPAKPPAPVLAGLLLTATDDMLRISAFDYETSSDTTIPAAVTGPGRALVSGRLLTDIAARIRGTVRIELDGPRLILTAGSARFTLPTLPLEDYPQLPDPGTGSGTLPGPALAEAVTQVAAALGNDDALPVLSGISLHHDQEAGTLTFTATDRYRFAVRTLTWKHCDLTGERTALAPGTRLLDAVKACADDPTVDLTIPGDSNSGLFTVRSETSTSTLRAIEGSLPAYSTLFPTEFAHTATVEITVLKEAVQRVALVATRSTPVRLTFTADGSLVLEAGSSDDAQAVDTVDTALRGEELNIAFNPGFLVDGLNALTAGGATAVDFQFTSPTKPAVLRGHDSHDHALRYALMPVRLTS</sequence>
<keyword evidence="6 9" id="KW-0235">DNA replication</keyword>
<keyword evidence="8" id="KW-0238">DNA-binding</keyword>
<dbReference type="CDD" id="cd00140">
    <property type="entry name" value="beta_clamp"/>
    <property type="match status" value="1"/>
</dbReference>
<organism evidence="13 14">
    <name type="scientific">Streptomyces ortus</name>
    <dbReference type="NCBI Taxonomy" id="2867268"/>
    <lineage>
        <taxon>Bacteria</taxon>
        <taxon>Bacillati</taxon>
        <taxon>Actinomycetota</taxon>
        <taxon>Actinomycetes</taxon>
        <taxon>Kitasatosporales</taxon>
        <taxon>Streptomycetaceae</taxon>
        <taxon>Streptomyces</taxon>
    </lineage>
</organism>
<dbReference type="NCBIfam" id="TIGR00663">
    <property type="entry name" value="dnan"/>
    <property type="match status" value="1"/>
</dbReference>
<comment type="caution">
    <text evidence="13">The sequence shown here is derived from an EMBL/GenBank/DDBJ whole genome shotgun (WGS) entry which is preliminary data.</text>
</comment>
<evidence type="ECO:0000256" key="3">
    <source>
        <dbReference type="ARBA" id="ARBA00022490"/>
    </source>
</evidence>
<dbReference type="EMBL" id="JAIFZO010000002">
    <property type="protein sequence ID" value="MCX4231741.1"/>
    <property type="molecule type" value="Genomic_DNA"/>
</dbReference>
<dbReference type="SMART" id="SM00480">
    <property type="entry name" value="POL3Bc"/>
    <property type="match status" value="1"/>
</dbReference>
<dbReference type="PIRSF" id="PIRSF000804">
    <property type="entry name" value="DNA_pol_III_b"/>
    <property type="match status" value="1"/>
</dbReference>
<reference evidence="13" key="1">
    <citation type="journal article" date="2022" name="bioRxiv">
        <title>Discovery and biosynthetic assessment of Streptomyces ortus sp nov. isolated from a deep-sea sponge.</title>
        <authorList>
            <person name="Williams S.E."/>
        </authorList>
    </citation>
    <scope>NUCLEOTIDE SEQUENCE</scope>
    <source>
        <strain evidence="13">A15ISP2-DRY2</strain>
    </source>
</reference>
<dbReference type="InterPro" id="IPR001001">
    <property type="entry name" value="DNA_polIII_beta"/>
</dbReference>
<dbReference type="RefSeq" id="WP_267024863.1">
    <property type="nucleotide sequence ID" value="NZ_JAIFZO010000002.1"/>
</dbReference>
<dbReference type="Pfam" id="PF02767">
    <property type="entry name" value="DNA_pol3_beta_2"/>
    <property type="match status" value="1"/>
</dbReference>
<comment type="similarity">
    <text evidence="2 9">Belongs to the beta sliding clamp family.</text>
</comment>
<dbReference type="PANTHER" id="PTHR30478:SF0">
    <property type="entry name" value="BETA SLIDING CLAMP"/>
    <property type="match status" value="1"/>
</dbReference>
<dbReference type="InterPro" id="IPR022635">
    <property type="entry name" value="DNA_polIII_beta_C"/>
</dbReference>
<dbReference type="SUPFAM" id="SSF55979">
    <property type="entry name" value="DNA clamp"/>
    <property type="match status" value="3"/>
</dbReference>
<comment type="subcellular location">
    <subcellularLocation>
        <location evidence="1 9">Cytoplasm</location>
    </subcellularLocation>
</comment>